<sequence length="85" mass="9513">MTRSFFTVLRHFSPYILYLCNSMEKMSNSLMPASDTLKGRDKPVSVHTPAKTRLGCEQKPNLASALITRFPSPIGGCREGKIRPE</sequence>
<name>A0ABC9TWZ7_CLOSY</name>
<protein>
    <submittedName>
        <fullName evidence="1">Uncharacterized protein</fullName>
    </submittedName>
</protein>
<comment type="caution">
    <text evidence="1">The sequence shown here is derived from an EMBL/GenBank/DDBJ whole genome shotgun (WGS) entry which is preliminary data.</text>
</comment>
<gene>
    <name evidence="1" type="ORF">CLOSYM_02643</name>
</gene>
<dbReference type="Proteomes" id="UP000016491">
    <property type="component" value="Unassembled WGS sequence"/>
</dbReference>
<evidence type="ECO:0000313" key="2">
    <source>
        <dbReference type="Proteomes" id="UP000016491"/>
    </source>
</evidence>
<dbReference type="AlphaFoldDB" id="A0ABC9TWZ7"/>
<dbReference type="EMBL" id="AWSU01000202">
    <property type="protein sequence ID" value="ERI76444.1"/>
    <property type="molecule type" value="Genomic_DNA"/>
</dbReference>
<evidence type="ECO:0000313" key="1">
    <source>
        <dbReference type="EMBL" id="ERI76444.1"/>
    </source>
</evidence>
<reference evidence="1 2" key="1">
    <citation type="submission" date="2013-07" db="EMBL/GenBank/DDBJ databases">
        <authorList>
            <person name="Weinstock G."/>
            <person name="Sodergren E."/>
            <person name="Wylie T."/>
            <person name="Fulton L."/>
            <person name="Fulton R."/>
            <person name="Fronick C."/>
            <person name="O'Laughlin M."/>
            <person name="Godfrey J."/>
            <person name="Miner T."/>
            <person name="Herter B."/>
            <person name="Appelbaum E."/>
            <person name="Cordes M."/>
            <person name="Lek S."/>
            <person name="Wollam A."/>
            <person name="Pepin K.H."/>
            <person name="Palsikar V.B."/>
            <person name="Mitreva M."/>
            <person name="Wilson R.K."/>
        </authorList>
    </citation>
    <scope>NUCLEOTIDE SEQUENCE [LARGE SCALE GENOMIC DNA]</scope>
    <source>
        <strain evidence="1 2">ATCC 14940</strain>
    </source>
</reference>
<accession>A0ABC9TWZ7</accession>
<organism evidence="1 2">
    <name type="scientific">[Clostridium] symbiosum ATCC 14940</name>
    <dbReference type="NCBI Taxonomy" id="411472"/>
    <lineage>
        <taxon>Bacteria</taxon>
        <taxon>Bacillati</taxon>
        <taxon>Bacillota</taxon>
        <taxon>Clostridia</taxon>
        <taxon>Lachnospirales</taxon>
        <taxon>Lachnospiraceae</taxon>
        <taxon>Otoolea</taxon>
    </lineage>
</organism>
<proteinExistence type="predicted"/>